<dbReference type="AlphaFoldDB" id="A0A2X3BEC6"/>
<sequence>MIGFYLLGQSDCDNPNVISKQQLQLWEQEGIITYLGQSDDVRPFIMQSLCVVLPSFYKEGVPRILLEAMSMGKPIITANVAGCKECVAPPFKRIQNFLVGQNGILIAPKDRQALSQAMQYIQNLSLSQIKQMGKNGRAYAMSRFCISRIIQSYQCVVKNLKQSQNNPPNQAIAFVSNTCYGMYNFRLQVMRAFYRDGFEIHILAPLDSSSKALKREGFRLHHIDIDSKGLNPLKDIKSAYQIYVALKNIKPKIVFNYTIKPAIYGSFVANTLKLPNIAVITGLGYVFVSGGWKKRILRALVCGMYRVALFKTTQVWFLNPDDKAEFLQYKNISSHKARLLDSEGVDTTFFSPQVSLPPIQNLNCNQTPQHKEIIFLLVARMLWDKGVGEFVEAARMIKKSNTATSSGGGGKY</sequence>
<proteinExistence type="predicted"/>
<evidence type="ECO:0000313" key="2">
    <source>
        <dbReference type="EMBL" id="SQB97716.1"/>
    </source>
</evidence>
<organism evidence="2 3">
    <name type="scientific">Helicobacter fennelliae</name>
    <dbReference type="NCBI Taxonomy" id="215"/>
    <lineage>
        <taxon>Bacteria</taxon>
        <taxon>Pseudomonadati</taxon>
        <taxon>Campylobacterota</taxon>
        <taxon>Epsilonproteobacteria</taxon>
        <taxon>Campylobacterales</taxon>
        <taxon>Helicobacteraceae</taxon>
        <taxon>Helicobacter</taxon>
    </lineage>
</organism>
<dbReference type="RefSeq" id="WP_112058286.1">
    <property type="nucleotide sequence ID" value="NZ_UAWL01000006.1"/>
</dbReference>
<dbReference type="SUPFAM" id="SSF53756">
    <property type="entry name" value="UDP-Glycosyltransferase/glycogen phosphorylase"/>
    <property type="match status" value="2"/>
</dbReference>
<dbReference type="Proteomes" id="UP000250166">
    <property type="component" value="Unassembled WGS sequence"/>
</dbReference>
<keyword evidence="2" id="KW-0328">Glycosyltransferase</keyword>
<accession>A0A2X3BEC6</accession>
<dbReference type="InterPro" id="IPR028098">
    <property type="entry name" value="Glyco_trans_4-like_N"/>
</dbReference>
<protein>
    <submittedName>
        <fullName evidence="2">Glycosyltransferase</fullName>
        <ecNumber evidence="2">2.4.1.-</ecNumber>
    </submittedName>
</protein>
<evidence type="ECO:0000313" key="3">
    <source>
        <dbReference type="Proteomes" id="UP000250166"/>
    </source>
</evidence>
<dbReference type="PANTHER" id="PTHR12526:SF638">
    <property type="entry name" value="SPORE COAT PROTEIN SA"/>
    <property type="match status" value="1"/>
</dbReference>
<dbReference type="Gene3D" id="3.40.50.2000">
    <property type="entry name" value="Glycogen Phosphorylase B"/>
    <property type="match status" value="4"/>
</dbReference>
<feature type="domain" description="Glycosyltransferase subfamily 4-like N-terminal" evidence="1">
    <location>
        <begin position="172"/>
        <end position="315"/>
    </location>
</feature>
<reference evidence="2 3" key="1">
    <citation type="submission" date="2018-06" db="EMBL/GenBank/DDBJ databases">
        <authorList>
            <consortium name="Pathogen Informatics"/>
            <person name="Doyle S."/>
        </authorList>
    </citation>
    <scope>NUCLEOTIDE SEQUENCE [LARGE SCALE GENOMIC DNA]</scope>
    <source>
        <strain evidence="2 3">NCTC13102</strain>
    </source>
</reference>
<keyword evidence="2" id="KW-0808">Transferase</keyword>
<dbReference type="GO" id="GO:0016757">
    <property type="term" value="F:glycosyltransferase activity"/>
    <property type="evidence" value="ECO:0007669"/>
    <property type="project" value="UniProtKB-KW"/>
</dbReference>
<dbReference type="EC" id="2.4.1.-" evidence="2"/>
<dbReference type="EMBL" id="UAWL01000006">
    <property type="protein sequence ID" value="SQB97716.1"/>
    <property type="molecule type" value="Genomic_DNA"/>
</dbReference>
<evidence type="ECO:0000259" key="1">
    <source>
        <dbReference type="Pfam" id="PF13477"/>
    </source>
</evidence>
<dbReference type="Pfam" id="PF13477">
    <property type="entry name" value="Glyco_trans_4_2"/>
    <property type="match status" value="1"/>
</dbReference>
<name>A0A2X3BEC6_9HELI</name>
<gene>
    <name evidence="2" type="ORF">NCTC13102_00329</name>
</gene>
<dbReference type="Pfam" id="PF13692">
    <property type="entry name" value="Glyco_trans_1_4"/>
    <property type="match status" value="1"/>
</dbReference>
<dbReference type="PANTHER" id="PTHR12526">
    <property type="entry name" value="GLYCOSYLTRANSFERASE"/>
    <property type="match status" value="1"/>
</dbReference>